<dbReference type="Pfam" id="PF22725">
    <property type="entry name" value="GFO_IDH_MocA_C3"/>
    <property type="match status" value="1"/>
</dbReference>
<feature type="domain" description="Gfo/Idh/MocA-like oxidoreductase N-terminal" evidence="2">
    <location>
        <begin position="29"/>
        <end position="145"/>
    </location>
</feature>
<keyword evidence="1" id="KW-0560">Oxidoreductase</keyword>
<dbReference type="InterPro" id="IPR050463">
    <property type="entry name" value="Gfo/Idh/MocA_oxidrdct_glycsds"/>
</dbReference>
<evidence type="ECO:0000313" key="5">
    <source>
        <dbReference type="Proteomes" id="UP000317371"/>
    </source>
</evidence>
<dbReference type="InterPro" id="IPR000683">
    <property type="entry name" value="Gfo/Idh/MocA-like_OxRdtase_N"/>
</dbReference>
<dbReference type="InterPro" id="IPR055170">
    <property type="entry name" value="GFO_IDH_MocA-like_dom"/>
</dbReference>
<keyword evidence="5" id="KW-1185">Reference proteome</keyword>
<accession>A0A540VJ19</accession>
<name>A0A540VJ19_9CHLR</name>
<gene>
    <name evidence="4" type="ORF">FKZ61_05475</name>
</gene>
<dbReference type="PANTHER" id="PTHR43818:SF11">
    <property type="entry name" value="BCDNA.GH03377"/>
    <property type="match status" value="1"/>
</dbReference>
<organism evidence="4 5">
    <name type="scientific">Litorilinea aerophila</name>
    <dbReference type="NCBI Taxonomy" id="1204385"/>
    <lineage>
        <taxon>Bacteria</taxon>
        <taxon>Bacillati</taxon>
        <taxon>Chloroflexota</taxon>
        <taxon>Caldilineae</taxon>
        <taxon>Caldilineales</taxon>
        <taxon>Caldilineaceae</taxon>
        <taxon>Litorilinea</taxon>
    </lineage>
</organism>
<dbReference type="RefSeq" id="WP_141609084.1">
    <property type="nucleotide sequence ID" value="NZ_VIGC02000006.1"/>
</dbReference>
<dbReference type="Gene3D" id="3.40.50.720">
    <property type="entry name" value="NAD(P)-binding Rossmann-like Domain"/>
    <property type="match status" value="1"/>
</dbReference>
<dbReference type="GO" id="GO:0016491">
    <property type="term" value="F:oxidoreductase activity"/>
    <property type="evidence" value="ECO:0007669"/>
    <property type="project" value="UniProtKB-KW"/>
</dbReference>
<dbReference type="Pfam" id="PF01408">
    <property type="entry name" value="GFO_IDH_MocA"/>
    <property type="match status" value="1"/>
</dbReference>
<dbReference type="SUPFAM" id="SSF51735">
    <property type="entry name" value="NAD(P)-binding Rossmann-fold domains"/>
    <property type="match status" value="1"/>
</dbReference>
<feature type="domain" description="GFO/IDH/MocA-like oxidoreductase" evidence="3">
    <location>
        <begin position="153"/>
        <end position="268"/>
    </location>
</feature>
<reference evidence="4 5" key="1">
    <citation type="submission" date="2019-06" db="EMBL/GenBank/DDBJ databases">
        <title>Genome sequence of Litorilinea aerophila BAA-2444.</title>
        <authorList>
            <person name="Maclea K.S."/>
            <person name="Maurais E.G."/>
            <person name="Iannazzi L.C."/>
        </authorList>
    </citation>
    <scope>NUCLEOTIDE SEQUENCE [LARGE SCALE GENOMIC DNA]</scope>
    <source>
        <strain evidence="4 5">ATCC BAA-2444</strain>
    </source>
</reference>
<dbReference type="PANTHER" id="PTHR43818">
    <property type="entry name" value="BCDNA.GH03377"/>
    <property type="match status" value="1"/>
</dbReference>
<protein>
    <submittedName>
        <fullName evidence="4">Gfo/Idh/MocA family oxidoreductase</fullName>
    </submittedName>
</protein>
<sequence length="350" mass="38929">MQRYRAAIIGLTGIGAARPAEPTGQPLYGAMPRSHAAAYHRHPQTDVVAVCDIRPEALDAFRQTWQDVWPDVRLYTDYRQLLEQEQPELVSVVTPDHLHADITVDAAHSGARAILCEKPIATTLADADRMIAAAEANGVLLSIEHTRRWSPIFQRAREIVRSGQLGPLRTIVANLFSPRAMLFRNGTHLVDMILFFAEADPAWVFAELEEGFDHFTEYKSDGGHDPATDPAASAYIHFANGVRAFYNSVKIQLPGLQFELTCEQGRLEVSDRGLTVIRGDSHYEWSRTNLLPGEYQYSYQLAAVAELIHCLEHGGQLVSPGREARKTLAVMLAMLQSHQLGNRRVDVAQG</sequence>
<evidence type="ECO:0000313" key="4">
    <source>
        <dbReference type="EMBL" id="TQE96712.1"/>
    </source>
</evidence>
<dbReference type="GO" id="GO:0000166">
    <property type="term" value="F:nucleotide binding"/>
    <property type="evidence" value="ECO:0007669"/>
    <property type="project" value="InterPro"/>
</dbReference>
<dbReference type="InterPro" id="IPR036291">
    <property type="entry name" value="NAD(P)-bd_dom_sf"/>
</dbReference>
<comment type="caution">
    <text evidence="4">The sequence shown here is derived from an EMBL/GenBank/DDBJ whole genome shotgun (WGS) entry which is preliminary data.</text>
</comment>
<evidence type="ECO:0000256" key="1">
    <source>
        <dbReference type="ARBA" id="ARBA00023002"/>
    </source>
</evidence>
<dbReference type="Proteomes" id="UP000317371">
    <property type="component" value="Unassembled WGS sequence"/>
</dbReference>
<evidence type="ECO:0000259" key="3">
    <source>
        <dbReference type="Pfam" id="PF22725"/>
    </source>
</evidence>
<proteinExistence type="predicted"/>
<dbReference type="OrthoDB" id="9815825at2"/>
<evidence type="ECO:0000259" key="2">
    <source>
        <dbReference type="Pfam" id="PF01408"/>
    </source>
</evidence>
<dbReference type="EMBL" id="VIGC01000006">
    <property type="protein sequence ID" value="TQE96712.1"/>
    <property type="molecule type" value="Genomic_DNA"/>
</dbReference>
<dbReference type="InParanoid" id="A0A540VJ19"/>
<dbReference type="Gene3D" id="3.30.360.10">
    <property type="entry name" value="Dihydrodipicolinate Reductase, domain 2"/>
    <property type="match status" value="1"/>
</dbReference>
<dbReference type="SUPFAM" id="SSF55347">
    <property type="entry name" value="Glyceraldehyde-3-phosphate dehydrogenase-like, C-terminal domain"/>
    <property type="match status" value="1"/>
</dbReference>
<dbReference type="AlphaFoldDB" id="A0A540VJ19"/>